<dbReference type="InterPro" id="IPR051166">
    <property type="entry name" value="Threonine_Synthase"/>
</dbReference>
<evidence type="ECO:0000256" key="3">
    <source>
        <dbReference type="ARBA" id="ARBA00005517"/>
    </source>
</evidence>
<dbReference type="InterPro" id="IPR001926">
    <property type="entry name" value="TrpB-like_PALP"/>
</dbReference>
<organism evidence="12 13">
    <name type="scientific">Allomyces macrogynus (strain ATCC 38327)</name>
    <name type="common">Allomyces javanicus var. macrogynus</name>
    <dbReference type="NCBI Taxonomy" id="578462"/>
    <lineage>
        <taxon>Eukaryota</taxon>
        <taxon>Fungi</taxon>
        <taxon>Fungi incertae sedis</taxon>
        <taxon>Blastocladiomycota</taxon>
        <taxon>Blastocladiomycetes</taxon>
        <taxon>Blastocladiales</taxon>
        <taxon>Blastocladiaceae</taxon>
        <taxon>Allomyces</taxon>
    </lineage>
</organism>
<keyword evidence="8" id="KW-0456">Lyase</keyword>
<evidence type="ECO:0000256" key="2">
    <source>
        <dbReference type="ARBA" id="ARBA00004979"/>
    </source>
</evidence>
<feature type="modified residue" description="N6-(pyridoxal phosphate)lysine" evidence="9">
    <location>
        <position position="137"/>
    </location>
</feature>
<dbReference type="PROSITE" id="PS00165">
    <property type="entry name" value="DEHYDRATASE_SER_THR"/>
    <property type="match status" value="1"/>
</dbReference>
<reference evidence="13" key="2">
    <citation type="submission" date="2009-11" db="EMBL/GenBank/DDBJ databases">
        <title>The Genome Sequence of Allomyces macrogynus strain ATCC 38327.</title>
        <authorList>
            <consortium name="The Broad Institute Genome Sequencing Platform"/>
            <person name="Russ C."/>
            <person name="Cuomo C."/>
            <person name="Shea T."/>
            <person name="Young S.K."/>
            <person name="Zeng Q."/>
            <person name="Koehrsen M."/>
            <person name="Haas B."/>
            <person name="Borodovsky M."/>
            <person name="Guigo R."/>
            <person name="Alvarado L."/>
            <person name="Berlin A."/>
            <person name="Borenstein D."/>
            <person name="Chen Z."/>
            <person name="Engels R."/>
            <person name="Freedman E."/>
            <person name="Gellesch M."/>
            <person name="Goldberg J."/>
            <person name="Griggs A."/>
            <person name="Gujja S."/>
            <person name="Heiman D."/>
            <person name="Hepburn T."/>
            <person name="Howarth C."/>
            <person name="Jen D."/>
            <person name="Larson L."/>
            <person name="Lewis B."/>
            <person name="Mehta T."/>
            <person name="Park D."/>
            <person name="Pearson M."/>
            <person name="Roberts A."/>
            <person name="Saif S."/>
            <person name="Shenoy N."/>
            <person name="Sisk P."/>
            <person name="Stolte C."/>
            <person name="Sykes S."/>
            <person name="Walk T."/>
            <person name="White J."/>
            <person name="Yandava C."/>
            <person name="Burger G."/>
            <person name="Gray M.W."/>
            <person name="Holland P.W.H."/>
            <person name="King N."/>
            <person name="Lang F.B.F."/>
            <person name="Roger A.J."/>
            <person name="Ruiz-Trillo I."/>
            <person name="Lander E."/>
            <person name="Nusbaum C."/>
        </authorList>
    </citation>
    <scope>NUCLEOTIDE SEQUENCE [LARGE SCALE GENOMIC DNA]</scope>
    <source>
        <strain evidence="13">ATCC 38327</strain>
    </source>
</reference>
<evidence type="ECO:0000256" key="6">
    <source>
        <dbReference type="ARBA" id="ARBA00022697"/>
    </source>
</evidence>
<dbReference type="EC" id="4.2.3.1" evidence="4"/>
<reference evidence="12 13" key="1">
    <citation type="submission" date="2009-11" db="EMBL/GenBank/DDBJ databases">
        <title>Annotation of Allomyces macrogynus ATCC 38327.</title>
        <authorList>
            <consortium name="The Broad Institute Genome Sequencing Platform"/>
            <person name="Russ C."/>
            <person name="Cuomo C."/>
            <person name="Burger G."/>
            <person name="Gray M.W."/>
            <person name="Holland P.W.H."/>
            <person name="King N."/>
            <person name="Lang F.B.F."/>
            <person name="Roger A.J."/>
            <person name="Ruiz-Trillo I."/>
            <person name="Young S.K."/>
            <person name="Zeng Q."/>
            <person name="Gargeya S."/>
            <person name="Fitzgerald M."/>
            <person name="Haas B."/>
            <person name="Abouelleil A."/>
            <person name="Alvarado L."/>
            <person name="Arachchi H.M."/>
            <person name="Berlin A."/>
            <person name="Chapman S.B."/>
            <person name="Gearin G."/>
            <person name="Goldberg J."/>
            <person name="Griggs A."/>
            <person name="Gujja S."/>
            <person name="Hansen M."/>
            <person name="Heiman D."/>
            <person name="Howarth C."/>
            <person name="Larimer J."/>
            <person name="Lui A."/>
            <person name="MacDonald P.J.P."/>
            <person name="McCowen C."/>
            <person name="Montmayeur A."/>
            <person name="Murphy C."/>
            <person name="Neiman D."/>
            <person name="Pearson M."/>
            <person name="Priest M."/>
            <person name="Roberts A."/>
            <person name="Saif S."/>
            <person name="Shea T."/>
            <person name="Sisk P."/>
            <person name="Stolte C."/>
            <person name="Sykes S."/>
            <person name="Wortman J."/>
            <person name="Nusbaum C."/>
            <person name="Birren B."/>
        </authorList>
    </citation>
    <scope>NUCLEOTIDE SEQUENCE [LARGE SCALE GENOMIC DNA]</scope>
    <source>
        <strain evidence="12 13">ATCC 38327</strain>
    </source>
</reference>
<dbReference type="AlphaFoldDB" id="A0A0L0RYT9"/>
<dbReference type="InterPro" id="IPR037158">
    <property type="entry name" value="Thr_synth_N_sf"/>
</dbReference>
<comment type="similarity">
    <text evidence="3">Belongs to the threonine synthase family.</text>
</comment>
<dbReference type="InterPro" id="IPR036052">
    <property type="entry name" value="TrpB-like_PALP_sf"/>
</dbReference>
<evidence type="ECO:0000259" key="11">
    <source>
        <dbReference type="Pfam" id="PF14821"/>
    </source>
</evidence>
<dbReference type="NCBIfam" id="TIGR00260">
    <property type="entry name" value="thrC"/>
    <property type="match status" value="1"/>
</dbReference>
<dbReference type="GO" id="GO:0004795">
    <property type="term" value="F:threonine synthase activity"/>
    <property type="evidence" value="ECO:0007669"/>
    <property type="project" value="UniProtKB-EC"/>
</dbReference>
<feature type="domain" description="Tryptophan synthase beta chain-like PALP" evidence="10">
    <location>
        <begin position="127"/>
        <end position="339"/>
    </location>
</feature>
<evidence type="ECO:0000259" key="10">
    <source>
        <dbReference type="Pfam" id="PF00291"/>
    </source>
</evidence>
<dbReference type="Gene3D" id="3.90.1380.10">
    <property type="entry name" value="Threonine synthase, N-terminal domain"/>
    <property type="match status" value="1"/>
</dbReference>
<dbReference type="STRING" id="578462.A0A0L0RYT9"/>
<evidence type="ECO:0000256" key="8">
    <source>
        <dbReference type="ARBA" id="ARBA00023239"/>
    </source>
</evidence>
<keyword evidence="5" id="KW-0028">Amino-acid biosynthesis</keyword>
<protein>
    <recommendedName>
        <fullName evidence="4">threonine synthase</fullName>
        <ecNumber evidence="4">4.2.3.1</ecNumber>
    </recommendedName>
</protein>
<comment type="cofactor">
    <cofactor evidence="1 9">
        <name>pyridoxal 5'-phosphate</name>
        <dbReference type="ChEBI" id="CHEBI:597326"/>
    </cofactor>
</comment>
<dbReference type="CDD" id="cd01560">
    <property type="entry name" value="Thr-synth_2"/>
    <property type="match status" value="1"/>
</dbReference>
<dbReference type="VEuPathDB" id="FungiDB:AMAG_01172"/>
<name>A0A0L0RYT9_ALLM3</name>
<dbReference type="Pfam" id="PF24857">
    <property type="entry name" value="THR4_C"/>
    <property type="match status" value="1"/>
</dbReference>
<keyword evidence="6" id="KW-0791">Threonine biosynthesis</keyword>
<dbReference type="PANTHER" id="PTHR42690">
    <property type="entry name" value="THREONINE SYNTHASE FAMILY MEMBER"/>
    <property type="match status" value="1"/>
</dbReference>
<dbReference type="InterPro" id="IPR029144">
    <property type="entry name" value="Thr_synth_N"/>
</dbReference>
<accession>A0A0L0RYT9</accession>
<dbReference type="Proteomes" id="UP000054350">
    <property type="component" value="Unassembled WGS sequence"/>
</dbReference>
<dbReference type="GO" id="GO:0030170">
    <property type="term" value="F:pyridoxal phosphate binding"/>
    <property type="evidence" value="ECO:0007669"/>
    <property type="project" value="InterPro"/>
</dbReference>
<evidence type="ECO:0000313" key="13">
    <source>
        <dbReference type="Proteomes" id="UP000054350"/>
    </source>
</evidence>
<dbReference type="Gene3D" id="3.40.50.1100">
    <property type="match status" value="2"/>
</dbReference>
<evidence type="ECO:0000256" key="9">
    <source>
        <dbReference type="PIRSR" id="PIRSR604450-51"/>
    </source>
</evidence>
<dbReference type="GO" id="GO:0009088">
    <property type="term" value="P:threonine biosynthetic process"/>
    <property type="evidence" value="ECO:0007669"/>
    <property type="project" value="UniProtKB-UniPathway"/>
</dbReference>
<evidence type="ECO:0000256" key="7">
    <source>
        <dbReference type="ARBA" id="ARBA00022898"/>
    </source>
</evidence>
<evidence type="ECO:0000313" key="12">
    <source>
        <dbReference type="EMBL" id="KNE55259.1"/>
    </source>
</evidence>
<dbReference type="OMA" id="NFERYLY"/>
<dbReference type="SUPFAM" id="SSF53686">
    <property type="entry name" value="Tryptophan synthase beta subunit-like PLP-dependent enzymes"/>
    <property type="match status" value="1"/>
</dbReference>
<dbReference type="InterPro" id="IPR004450">
    <property type="entry name" value="Thr_synthase-like"/>
</dbReference>
<comment type="pathway">
    <text evidence="2">Amino-acid biosynthesis; L-threonine biosynthesis; L-threonine from L-aspartate: step 5/5.</text>
</comment>
<dbReference type="UniPathway" id="UPA00050">
    <property type="reaction ID" value="UER00065"/>
</dbReference>
<dbReference type="PANTHER" id="PTHR42690:SF1">
    <property type="entry name" value="THREONINE SYNTHASE-LIKE 2"/>
    <property type="match status" value="1"/>
</dbReference>
<feature type="domain" description="Threonine synthase N-terminal" evidence="11">
    <location>
        <begin position="2"/>
        <end position="81"/>
    </location>
</feature>
<dbReference type="OrthoDB" id="5203861at2759"/>
<evidence type="ECO:0000256" key="1">
    <source>
        <dbReference type="ARBA" id="ARBA00001933"/>
    </source>
</evidence>
<dbReference type="Pfam" id="PF14821">
    <property type="entry name" value="Thr_synth_N"/>
    <property type="match status" value="1"/>
</dbReference>
<dbReference type="InterPro" id="IPR000634">
    <property type="entry name" value="Ser/Thr_deHydtase_PyrdxlP-BS"/>
</dbReference>
<proteinExistence type="inferred from homology"/>
<dbReference type="eggNOG" id="KOG2616">
    <property type="taxonomic scope" value="Eukaryota"/>
</dbReference>
<keyword evidence="7 9" id="KW-0663">Pyridoxal phosphate</keyword>
<evidence type="ECO:0000256" key="5">
    <source>
        <dbReference type="ARBA" id="ARBA00022605"/>
    </source>
</evidence>
<dbReference type="Pfam" id="PF00291">
    <property type="entry name" value="PALP"/>
    <property type="match status" value="1"/>
</dbReference>
<dbReference type="EMBL" id="GG745329">
    <property type="protein sequence ID" value="KNE55259.1"/>
    <property type="molecule type" value="Genomic_DNA"/>
</dbReference>
<gene>
    <name evidence="12" type="ORF">AMAG_01172</name>
</gene>
<sequence>MRYISTRGQAPALSFSAAVLAGLAPDGGLYVPESLPQLPADWQVKYRDLSFADLAAELVALFVDPSDIPHADLRRLALKSFGPHSRFAPGADVTPLHPLARAVPRASNDDPTTNAPHRTPLNIDILELFHGPTLAFKDVALQFLGNLFEYLLARSKSTKTVNVLGATSGDTGSAAIDGLRGKQGVRVCILHPHGKVSPVQEAQMTSVLDENVCNVAVDGTFDDCQALVKQLFSDPAARDEFQLAAVNSINFARILAQITYYVHSYLRLKDQHDQLVYSVPSGNFGDVLAGMYARAMGVPIAKLVIATNANDILHRFLHSGIYSPDPAWTPQGADATHVPAAATPTLSPAMDITVASNFERALLAWAPNGATDVRQWMEDLKNQGGFSVPASVVDQARQVFWSHRVPDHEIVDTIGRYYDACDYILDPHTAVGVRAAEQFGAGLFPRTTVPTGNVHFICLATAHPGKFGDAVHAGLRRSRRAQGVGSEEALDALFVPPVLQALKNVPRRVVRVQDGTAAEVARVLRSEWPMVEVQKAKL</sequence>
<evidence type="ECO:0000256" key="4">
    <source>
        <dbReference type="ARBA" id="ARBA00013028"/>
    </source>
</evidence>
<dbReference type="FunFam" id="3.90.1380.10:FF:000003">
    <property type="entry name" value="THR4p Threonine synthase"/>
    <property type="match status" value="1"/>
</dbReference>
<keyword evidence="13" id="KW-1185">Reference proteome</keyword>